<comment type="similarity">
    <text evidence="1">Belongs to the peptidase U62 family.</text>
</comment>
<dbReference type="InterPro" id="IPR025502">
    <property type="entry name" value="TldD"/>
</dbReference>
<feature type="domain" description="Metalloprotease TldD/E central" evidence="7">
    <location>
        <begin position="121"/>
        <end position="230"/>
    </location>
</feature>
<keyword evidence="2" id="KW-0645">Protease</keyword>
<accession>A0AA96GHN7</accession>
<dbReference type="PANTHER" id="PTHR30624:SF4">
    <property type="entry name" value="METALLOPROTEASE TLDD"/>
    <property type="match status" value="1"/>
</dbReference>
<evidence type="ECO:0000259" key="6">
    <source>
        <dbReference type="Pfam" id="PF19289"/>
    </source>
</evidence>
<dbReference type="SUPFAM" id="SSF111283">
    <property type="entry name" value="Putative modulator of DNA gyrase, PmbA/TldD"/>
    <property type="match status" value="1"/>
</dbReference>
<dbReference type="InterPro" id="IPR045570">
    <property type="entry name" value="Metalloprtase-TldD/E_cen_dom"/>
</dbReference>
<evidence type="ECO:0000313" key="9">
    <source>
        <dbReference type="Proteomes" id="UP001302719"/>
    </source>
</evidence>
<dbReference type="InterPro" id="IPR051463">
    <property type="entry name" value="Peptidase_U62_metallo"/>
</dbReference>
<organism evidence="8 9">
    <name type="scientific">Candidatus Nitrospira allomarina</name>
    <dbReference type="NCBI Taxonomy" id="3020900"/>
    <lineage>
        <taxon>Bacteria</taxon>
        <taxon>Pseudomonadati</taxon>
        <taxon>Nitrospirota</taxon>
        <taxon>Nitrospiria</taxon>
        <taxon>Nitrospirales</taxon>
        <taxon>Nitrospiraceae</taxon>
        <taxon>Nitrospira</taxon>
    </lineage>
</organism>
<evidence type="ECO:0000256" key="1">
    <source>
        <dbReference type="ARBA" id="ARBA00005836"/>
    </source>
</evidence>
<gene>
    <name evidence="8" type="primary">tldD</name>
    <name evidence="8" type="ORF">PP769_18280</name>
</gene>
<dbReference type="Pfam" id="PF19290">
    <property type="entry name" value="PmbA_TldD_2nd"/>
    <property type="match status" value="1"/>
</dbReference>
<keyword evidence="3 8" id="KW-0378">Hydrolase</keyword>
<dbReference type="GO" id="GO:0008237">
    <property type="term" value="F:metallopeptidase activity"/>
    <property type="evidence" value="ECO:0007669"/>
    <property type="project" value="UniProtKB-KW"/>
</dbReference>
<dbReference type="NCBIfam" id="NF008006">
    <property type="entry name" value="PRK10735.1"/>
    <property type="match status" value="1"/>
</dbReference>
<dbReference type="InterPro" id="IPR036059">
    <property type="entry name" value="TldD/PmbA_sf"/>
</dbReference>
<dbReference type="Gene3D" id="3.30.2290.10">
    <property type="entry name" value="PmbA/TldD superfamily"/>
    <property type="match status" value="1"/>
</dbReference>
<evidence type="ECO:0000313" key="8">
    <source>
        <dbReference type="EMBL" id="WNM57896.1"/>
    </source>
</evidence>
<protein>
    <submittedName>
        <fullName evidence="8">Metalloprotease TldD</fullName>
        <ecNumber evidence="8">3.4.24.-</ecNumber>
    </submittedName>
</protein>
<dbReference type="AlphaFoldDB" id="A0AA96GHN7"/>
<dbReference type="InterPro" id="IPR035068">
    <property type="entry name" value="TldD/PmbA_N"/>
</dbReference>
<dbReference type="Pfam" id="PF01523">
    <property type="entry name" value="PmbA_TldD_1st"/>
    <property type="match status" value="1"/>
</dbReference>
<sequence length="475" mass="50872">MVPSLSDFALQEKDVLQALNKATARGVDYVDMYVESCVTDSVSMEESLVKRAVKSISQGAGVRAVAGERTGFAYSDDLSVRDLEIAADTARYIADSPQGDNPIAVTHRSQPSQNLYPLSQPLTDITTEARVDLLNKIDVEARRYDPRITKVMASFNTEQKIFLVINSQGQLVGDVQPLSRLQISCIAEDGANRQVGSFGGGGRVGFAFYLEQNRAMEFAREAARQAIVNLGAVEAPAGTMPVVLGGGWPGILLHEAIGHGLEADFNRRKTSAFSDLVGKSVASELCTIVDDGTLPFRRGSMNIDDEGTPTSRTMLIEKGVLRGYITDRLNARLMGIPLTGNGRREDFRSIILPRMTNTFMLAGESDPQDIIRSVKNGLYAVSFGGGQVDITSGKFVFSASEAYLIEDGKVTKPVKGATLIGNGPDVLKKVSMVGHDMKLDEGIGTCGKDGQSVPVGVGLPTIKIDEMIVGGTAMG</sequence>
<dbReference type="GO" id="GO:0006508">
    <property type="term" value="P:proteolysis"/>
    <property type="evidence" value="ECO:0007669"/>
    <property type="project" value="UniProtKB-KW"/>
</dbReference>
<dbReference type="PANTHER" id="PTHR30624">
    <property type="entry name" value="UNCHARACTERIZED PROTEIN TLDD AND PMBA"/>
    <property type="match status" value="1"/>
</dbReference>
<evidence type="ECO:0000259" key="5">
    <source>
        <dbReference type="Pfam" id="PF01523"/>
    </source>
</evidence>
<dbReference type="Proteomes" id="UP001302719">
    <property type="component" value="Chromosome"/>
</dbReference>
<evidence type="ECO:0000256" key="3">
    <source>
        <dbReference type="ARBA" id="ARBA00022801"/>
    </source>
</evidence>
<feature type="domain" description="Metalloprotease TldD/E N-terminal" evidence="5">
    <location>
        <begin position="30"/>
        <end position="94"/>
    </location>
</feature>
<dbReference type="InterPro" id="IPR045569">
    <property type="entry name" value="Metalloprtase-TldD/E_C"/>
</dbReference>
<dbReference type="EMBL" id="CP116967">
    <property type="protein sequence ID" value="WNM57896.1"/>
    <property type="molecule type" value="Genomic_DNA"/>
</dbReference>
<dbReference type="RefSeq" id="WP_312642949.1">
    <property type="nucleotide sequence ID" value="NZ_CP116967.1"/>
</dbReference>
<evidence type="ECO:0000256" key="2">
    <source>
        <dbReference type="ARBA" id="ARBA00022670"/>
    </source>
</evidence>
<keyword evidence="4 8" id="KW-0482">Metalloprotease</keyword>
<dbReference type="PIRSF" id="PIRSF004919">
    <property type="entry name" value="TldD"/>
    <property type="match status" value="1"/>
</dbReference>
<reference evidence="8 9" key="1">
    <citation type="submission" date="2023-01" db="EMBL/GenBank/DDBJ databases">
        <title>Cultivation and genomic characterization of new, ubiquitous marine nitrite-oxidizing bacteria from the Nitrospirales.</title>
        <authorList>
            <person name="Mueller A.J."/>
            <person name="Daebeler A."/>
            <person name="Herbold C.W."/>
            <person name="Kirkegaard R.H."/>
            <person name="Daims H."/>
        </authorList>
    </citation>
    <scope>NUCLEOTIDE SEQUENCE [LARGE SCALE GENOMIC DNA]</scope>
    <source>
        <strain evidence="8 9">VA</strain>
    </source>
</reference>
<keyword evidence="9" id="KW-1185">Reference proteome</keyword>
<name>A0AA96GHN7_9BACT</name>
<proteinExistence type="inferred from homology"/>
<dbReference type="Pfam" id="PF19289">
    <property type="entry name" value="PmbA_TldD_3rd"/>
    <property type="match status" value="1"/>
</dbReference>
<dbReference type="GO" id="GO:0005829">
    <property type="term" value="C:cytosol"/>
    <property type="evidence" value="ECO:0007669"/>
    <property type="project" value="TreeGrafter"/>
</dbReference>
<dbReference type="InterPro" id="IPR002510">
    <property type="entry name" value="Metalloprtase-TldD/E_N"/>
</dbReference>
<dbReference type="KEGG" id="nall:PP769_18280"/>
<evidence type="ECO:0000256" key="4">
    <source>
        <dbReference type="ARBA" id="ARBA00023049"/>
    </source>
</evidence>
<evidence type="ECO:0000259" key="7">
    <source>
        <dbReference type="Pfam" id="PF19290"/>
    </source>
</evidence>
<feature type="domain" description="Metalloprotease TldD/E C-terminal" evidence="6">
    <location>
        <begin position="238"/>
        <end position="471"/>
    </location>
</feature>
<dbReference type="EC" id="3.4.24.-" evidence="8"/>